<reference evidence="1 2" key="1">
    <citation type="submission" date="2012-05" db="EMBL/GenBank/DDBJ databases">
        <title>Noncontiguous Finished plasmid 1 of genome of Chamaesiphon sp. PCC 6605.</title>
        <authorList>
            <consortium name="US DOE Joint Genome Institute"/>
            <person name="Gugger M."/>
            <person name="Coursin T."/>
            <person name="Rippka R."/>
            <person name="Tandeau De Marsac N."/>
            <person name="Huntemann M."/>
            <person name="Wei C.-L."/>
            <person name="Han J."/>
            <person name="Detter J.C."/>
            <person name="Han C."/>
            <person name="Tapia R."/>
            <person name="Chen A."/>
            <person name="Kyrpides N."/>
            <person name="Mavromatis K."/>
            <person name="Markowitz V."/>
            <person name="Szeto E."/>
            <person name="Ivanova N."/>
            <person name="Pagani I."/>
            <person name="Pati A."/>
            <person name="Goodwin L."/>
            <person name="Nordberg H.P."/>
            <person name="Cantor M.N."/>
            <person name="Hua S.X."/>
            <person name="Woyke T."/>
            <person name="Kerfeld C.A."/>
        </authorList>
    </citation>
    <scope>NUCLEOTIDE SEQUENCE [LARGE SCALE GENOMIC DNA]</scope>
    <source>
        <strain evidence="2">ATCC 27169 / PCC 6605</strain>
        <plasmid evidence="2">Plasmid pCHA6605.01</plasmid>
    </source>
</reference>
<accession>K9UQ85</accession>
<dbReference type="KEGG" id="cmp:Cha6605_5983"/>
<dbReference type="Proteomes" id="UP000010366">
    <property type="component" value="Plasmid pCHA6605.01"/>
</dbReference>
<evidence type="ECO:0000313" key="1">
    <source>
        <dbReference type="EMBL" id="AFY96828.1"/>
    </source>
</evidence>
<dbReference type="EMBL" id="CP003601">
    <property type="protein sequence ID" value="AFY96828.1"/>
    <property type="molecule type" value="Genomic_DNA"/>
</dbReference>
<evidence type="ECO:0008006" key="3">
    <source>
        <dbReference type="Google" id="ProtNLM"/>
    </source>
</evidence>
<keyword evidence="1" id="KW-0614">Plasmid</keyword>
<name>K9UQ85_CHAP6</name>
<protein>
    <recommendedName>
        <fullName evidence="3">DUF932 domain-containing protein</fullName>
    </recommendedName>
</protein>
<sequence>MKTGLTLIELAEELTAQQESKRDFHAPTSSLSMLGNGNFQLETNNGSEEMPATDYAHAQMASRIQVPKPYYDRMRAQSPELLSTNVNHWLGQKQGETSLIRTLRSQMRAFLSNRYRIVDNHEILAMVMPELAEMGDGIQIASCNVTDEKMYLKVINTNIEAAISVGDPVQAGFVLSNGELGNGSISVEPFIYRLVCTNGLTLKDAKQRKNHAGRANESTDLYAIDTVQAIDNAFKLKIRDLVRSAISITTFRDAVADLQASKNDLITGHSAKAVELTAKAIGLNSDESSSVLDHLIRSGDLSRFGMLNAVTRTAEDIPSYDRATEIERLGSSVLYLPQSTWREVATACN</sequence>
<gene>
    <name evidence="1" type="ORF">Cha6605_5983</name>
</gene>
<keyword evidence="2" id="KW-1185">Reference proteome</keyword>
<dbReference type="Pfam" id="PF06067">
    <property type="entry name" value="DUF932"/>
    <property type="match status" value="1"/>
</dbReference>
<organism evidence="1 2">
    <name type="scientific">Chamaesiphon minutus (strain ATCC 27169 / PCC 6605)</name>
    <dbReference type="NCBI Taxonomy" id="1173020"/>
    <lineage>
        <taxon>Bacteria</taxon>
        <taxon>Bacillati</taxon>
        <taxon>Cyanobacteriota</taxon>
        <taxon>Cyanophyceae</taxon>
        <taxon>Gomontiellales</taxon>
        <taxon>Chamaesiphonaceae</taxon>
        <taxon>Chamaesiphon</taxon>
    </lineage>
</organism>
<geneLocation type="plasmid" evidence="1 2">
    <name>pCHA6605.01</name>
</geneLocation>
<evidence type="ECO:0000313" key="2">
    <source>
        <dbReference type="Proteomes" id="UP000010366"/>
    </source>
</evidence>
<dbReference type="eggNOG" id="ENOG502Z7W8">
    <property type="taxonomic scope" value="Bacteria"/>
</dbReference>
<dbReference type="HOGENOM" id="CLU_782378_0_0_3"/>
<proteinExistence type="predicted"/>
<dbReference type="OrthoDB" id="2679764at2"/>
<dbReference type="AlphaFoldDB" id="K9UQ85"/>
<dbReference type="RefSeq" id="WP_015328719.1">
    <property type="nucleotide sequence ID" value="NC_020053.1"/>
</dbReference>
<dbReference type="InterPro" id="IPR026325">
    <property type="entry name" value="DUF932"/>
</dbReference>